<protein>
    <submittedName>
        <fullName evidence="1">Uncharacterized protein</fullName>
    </submittedName>
</protein>
<dbReference type="EMBL" id="SDAQ01000297">
    <property type="protein sequence ID" value="KAI3527646.1"/>
    <property type="molecule type" value="Genomic_DNA"/>
</dbReference>
<dbReference type="Proteomes" id="UP001056436">
    <property type="component" value="Unassembled WGS sequence"/>
</dbReference>
<accession>A0A9Q0AW24</accession>
<name>A0A9Q0AW24_9PEZI</name>
<dbReference type="OrthoDB" id="10291290at2759"/>
<dbReference type="AlphaFoldDB" id="A0A9Q0AW24"/>
<comment type="caution">
    <text evidence="1">The sequence shown here is derived from an EMBL/GenBank/DDBJ whole genome shotgun (WGS) entry which is preliminary data.</text>
</comment>
<sequence length="38" mass="4345">MSPINAAAGATINDSMLRTWSLEALVSWQRLQGWRRKE</sequence>
<gene>
    <name evidence="1" type="ORF">CABS02_15329</name>
</gene>
<evidence type="ECO:0000313" key="1">
    <source>
        <dbReference type="EMBL" id="KAI3527646.1"/>
    </source>
</evidence>
<reference evidence="1" key="1">
    <citation type="submission" date="2019-01" db="EMBL/GenBank/DDBJ databases">
        <title>Colletotrichum abscissum LGMF1257.</title>
        <authorList>
            <person name="Baroncelli R."/>
        </authorList>
    </citation>
    <scope>NUCLEOTIDE SEQUENCE</scope>
    <source>
        <strain evidence="1">Ca142</strain>
    </source>
</reference>
<organism evidence="1 2">
    <name type="scientific">Colletotrichum abscissum</name>
    <dbReference type="NCBI Taxonomy" id="1671311"/>
    <lineage>
        <taxon>Eukaryota</taxon>
        <taxon>Fungi</taxon>
        <taxon>Dikarya</taxon>
        <taxon>Ascomycota</taxon>
        <taxon>Pezizomycotina</taxon>
        <taxon>Sordariomycetes</taxon>
        <taxon>Hypocreomycetidae</taxon>
        <taxon>Glomerellales</taxon>
        <taxon>Glomerellaceae</taxon>
        <taxon>Colletotrichum</taxon>
        <taxon>Colletotrichum acutatum species complex</taxon>
    </lineage>
</organism>
<keyword evidence="2" id="KW-1185">Reference proteome</keyword>
<proteinExistence type="predicted"/>
<evidence type="ECO:0000313" key="2">
    <source>
        <dbReference type="Proteomes" id="UP001056436"/>
    </source>
</evidence>